<comment type="caution">
    <text evidence="1">The sequence shown here is derived from an EMBL/GenBank/DDBJ whole genome shotgun (WGS) entry which is preliminary data.</text>
</comment>
<gene>
    <name evidence="1" type="ORF">HPB47_012255</name>
</gene>
<dbReference type="Proteomes" id="UP000805193">
    <property type="component" value="Unassembled WGS sequence"/>
</dbReference>
<proteinExistence type="predicted"/>
<protein>
    <submittedName>
        <fullName evidence="1">Uncharacterized protein</fullName>
    </submittedName>
</protein>
<reference evidence="1 2" key="1">
    <citation type="journal article" date="2020" name="Cell">
        <title>Large-Scale Comparative Analyses of Tick Genomes Elucidate Their Genetic Diversity and Vector Capacities.</title>
        <authorList>
            <consortium name="Tick Genome and Microbiome Consortium (TIGMIC)"/>
            <person name="Jia N."/>
            <person name="Wang J."/>
            <person name="Shi W."/>
            <person name="Du L."/>
            <person name="Sun Y."/>
            <person name="Zhan W."/>
            <person name="Jiang J.F."/>
            <person name="Wang Q."/>
            <person name="Zhang B."/>
            <person name="Ji P."/>
            <person name="Bell-Sakyi L."/>
            <person name="Cui X.M."/>
            <person name="Yuan T.T."/>
            <person name="Jiang B.G."/>
            <person name="Yang W.F."/>
            <person name="Lam T.T."/>
            <person name="Chang Q.C."/>
            <person name="Ding S.J."/>
            <person name="Wang X.J."/>
            <person name="Zhu J.G."/>
            <person name="Ruan X.D."/>
            <person name="Zhao L."/>
            <person name="Wei J.T."/>
            <person name="Ye R.Z."/>
            <person name="Que T.C."/>
            <person name="Du C.H."/>
            <person name="Zhou Y.H."/>
            <person name="Cheng J.X."/>
            <person name="Dai P.F."/>
            <person name="Guo W.B."/>
            <person name="Han X.H."/>
            <person name="Huang E.J."/>
            <person name="Li L.F."/>
            <person name="Wei W."/>
            <person name="Gao Y.C."/>
            <person name="Liu J.Z."/>
            <person name="Shao H.Z."/>
            <person name="Wang X."/>
            <person name="Wang C.C."/>
            <person name="Yang T.C."/>
            <person name="Huo Q.B."/>
            <person name="Li W."/>
            <person name="Chen H.Y."/>
            <person name="Chen S.E."/>
            <person name="Zhou L.G."/>
            <person name="Ni X.B."/>
            <person name="Tian J.H."/>
            <person name="Sheng Y."/>
            <person name="Liu T."/>
            <person name="Pan Y.S."/>
            <person name="Xia L.Y."/>
            <person name="Li J."/>
            <person name="Zhao F."/>
            <person name="Cao W.C."/>
        </authorList>
    </citation>
    <scope>NUCLEOTIDE SEQUENCE [LARGE SCALE GENOMIC DNA]</scope>
    <source>
        <strain evidence="1">Iper-2018</strain>
    </source>
</reference>
<dbReference type="EMBL" id="JABSTQ010011504">
    <property type="protein sequence ID" value="KAG0410626.1"/>
    <property type="molecule type" value="Genomic_DNA"/>
</dbReference>
<evidence type="ECO:0000313" key="1">
    <source>
        <dbReference type="EMBL" id="KAG0410626.1"/>
    </source>
</evidence>
<accession>A0AC60NUA8</accession>
<name>A0AC60NUA8_IXOPE</name>
<organism evidence="1 2">
    <name type="scientific">Ixodes persulcatus</name>
    <name type="common">Taiga tick</name>
    <dbReference type="NCBI Taxonomy" id="34615"/>
    <lineage>
        <taxon>Eukaryota</taxon>
        <taxon>Metazoa</taxon>
        <taxon>Ecdysozoa</taxon>
        <taxon>Arthropoda</taxon>
        <taxon>Chelicerata</taxon>
        <taxon>Arachnida</taxon>
        <taxon>Acari</taxon>
        <taxon>Parasitiformes</taxon>
        <taxon>Ixodida</taxon>
        <taxon>Ixodoidea</taxon>
        <taxon>Ixodidae</taxon>
        <taxon>Ixodinae</taxon>
        <taxon>Ixodes</taxon>
    </lineage>
</organism>
<evidence type="ECO:0000313" key="2">
    <source>
        <dbReference type="Proteomes" id="UP000805193"/>
    </source>
</evidence>
<keyword evidence="2" id="KW-1185">Reference proteome</keyword>
<sequence>MAAASKRAGCQELQMWVKATTNHLYYSAKAGAGDRKLTVDVWLSFQNPAINEHTGHGGSYPRCLQNEIPESTRNNKHCRSLDEVAMTTKHIVLAPMNAAFTRPSKRELALAKRSQFGQATP</sequence>